<name>A0ABD3SP96_9LAMI</name>
<dbReference type="EMBL" id="JBJXBP010000006">
    <property type="protein sequence ID" value="KAL3826195.1"/>
    <property type="molecule type" value="Genomic_DNA"/>
</dbReference>
<keyword evidence="2" id="KW-1185">Reference proteome</keyword>
<dbReference type="AlphaFoldDB" id="A0ABD3SP96"/>
<gene>
    <name evidence="1" type="ORF">ACJIZ3_022224</name>
</gene>
<evidence type="ECO:0000313" key="2">
    <source>
        <dbReference type="Proteomes" id="UP001634393"/>
    </source>
</evidence>
<organism evidence="1 2">
    <name type="scientific">Penstemon smallii</name>
    <dbReference type="NCBI Taxonomy" id="265156"/>
    <lineage>
        <taxon>Eukaryota</taxon>
        <taxon>Viridiplantae</taxon>
        <taxon>Streptophyta</taxon>
        <taxon>Embryophyta</taxon>
        <taxon>Tracheophyta</taxon>
        <taxon>Spermatophyta</taxon>
        <taxon>Magnoliopsida</taxon>
        <taxon>eudicotyledons</taxon>
        <taxon>Gunneridae</taxon>
        <taxon>Pentapetalae</taxon>
        <taxon>asterids</taxon>
        <taxon>lamiids</taxon>
        <taxon>Lamiales</taxon>
        <taxon>Plantaginaceae</taxon>
        <taxon>Cheloneae</taxon>
        <taxon>Penstemon</taxon>
    </lineage>
</organism>
<evidence type="ECO:0000313" key="1">
    <source>
        <dbReference type="EMBL" id="KAL3826195.1"/>
    </source>
</evidence>
<dbReference type="Proteomes" id="UP001634393">
    <property type="component" value="Unassembled WGS sequence"/>
</dbReference>
<accession>A0ABD3SP96</accession>
<protein>
    <submittedName>
        <fullName evidence="1">Uncharacterized protein</fullName>
    </submittedName>
</protein>
<proteinExistence type="predicted"/>
<reference evidence="1 2" key="1">
    <citation type="submission" date="2024-12" db="EMBL/GenBank/DDBJ databases">
        <title>The unique morphological basis and parallel evolutionary history of personate flowers in Penstemon.</title>
        <authorList>
            <person name="Depatie T.H."/>
            <person name="Wessinger C.A."/>
        </authorList>
    </citation>
    <scope>NUCLEOTIDE SEQUENCE [LARGE SCALE GENOMIC DNA]</scope>
    <source>
        <strain evidence="1">WTNN_2</strain>
        <tissue evidence="1">Leaf</tissue>
    </source>
</reference>
<sequence>MLLSNSDVLLAYELPEPVRFISRLLPDPISTFCTGYHVFILSVLQRGGISRIRFVSSGGNLDALASHLPCGRIVGSAI</sequence>
<comment type="caution">
    <text evidence="1">The sequence shown here is derived from an EMBL/GenBank/DDBJ whole genome shotgun (WGS) entry which is preliminary data.</text>
</comment>